<dbReference type="InterPro" id="IPR026893">
    <property type="entry name" value="Tyr/Ser_Pase_IphP-type"/>
</dbReference>
<dbReference type="Proteomes" id="UP000182635">
    <property type="component" value="Unassembled WGS sequence"/>
</dbReference>
<accession>A0A1I2SBN9</accession>
<comment type="similarity">
    <text evidence="1">Belongs to the protein-tyrosine phosphatase family.</text>
</comment>
<dbReference type="Pfam" id="PF13350">
    <property type="entry name" value="Y_phosphatase3"/>
    <property type="match status" value="1"/>
</dbReference>
<dbReference type="PANTHER" id="PTHR31126">
    <property type="entry name" value="TYROSINE-PROTEIN PHOSPHATASE"/>
    <property type="match status" value="1"/>
</dbReference>
<dbReference type="InterPro" id="IPR029021">
    <property type="entry name" value="Prot-tyrosine_phosphatase-like"/>
</dbReference>
<dbReference type="InterPro" id="IPR016130">
    <property type="entry name" value="Tyr_Pase_AS"/>
</dbReference>
<dbReference type="AlphaFoldDB" id="A0A1I2SBN9"/>
<dbReference type="EMBL" id="FOPI01000028">
    <property type="protein sequence ID" value="SFG50170.1"/>
    <property type="molecule type" value="Genomic_DNA"/>
</dbReference>
<dbReference type="GO" id="GO:0004721">
    <property type="term" value="F:phosphoprotein phosphatase activity"/>
    <property type="evidence" value="ECO:0007669"/>
    <property type="project" value="InterPro"/>
</dbReference>
<evidence type="ECO:0000313" key="3">
    <source>
        <dbReference type="Proteomes" id="UP000182635"/>
    </source>
</evidence>
<evidence type="ECO:0000256" key="1">
    <source>
        <dbReference type="ARBA" id="ARBA00009580"/>
    </source>
</evidence>
<name>A0A1I2SBN9_9LACO</name>
<reference evidence="3" key="1">
    <citation type="submission" date="2016-10" db="EMBL/GenBank/DDBJ databases">
        <authorList>
            <person name="Varghese N."/>
            <person name="Submissions S."/>
        </authorList>
    </citation>
    <scope>NUCLEOTIDE SEQUENCE [LARGE SCALE GENOMIC DNA]</scope>
    <source>
        <strain evidence="3">DSM 20403</strain>
    </source>
</reference>
<evidence type="ECO:0000313" key="2">
    <source>
        <dbReference type="EMBL" id="SFG50170.1"/>
    </source>
</evidence>
<dbReference type="OrthoDB" id="1188001at2"/>
<proteinExistence type="inferred from homology"/>
<dbReference type="RefSeq" id="WP_046922876.1">
    <property type="nucleotide sequence ID" value="NZ_AYYL01000058.1"/>
</dbReference>
<organism evidence="2 3">
    <name type="scientific">Ligilactobacillus ruminis DSM 20403 = NBRC 102161</name>
    <dbReference type="NCBI Taxonomy" id="1423798"/>
    <lineage>
        <taxon>Bacteria</taxon>
        <taxon>Bacillati</taxon>
        <taxon>Bacillota</taxon>
        <taxon>Bacilli</taxon>
        <taxon>Lactobacillales</taxon>
        <taxon>Lactobacillaceae</taxon>
        <taxon>Ligilactobacillus</taxon>
    </lineage>
</organism>
<gene>
    <name evidence="2" type="ORF">SAMN02910432_01618</name>
</gene>
<dbReference type="PROSITE" id="PS00383">
    <property type="entry name" value="TYR_PHOSPHATASE_1"/>
    <property type="match status" value="1"/>
</dbReference>
<protein>
    <submittedName>
        <fullName evidence="2">Protein-tyrosine phosphatase</fullName>
    </submittedName>
</protein>
<dbReference type="SUPFAM" id="SSF52799">
    <property type="entry name" value="(Phosphotyrosine protein) phosphatases II"/>
    <property type="match status" value="1"/>
</dbReference>
<sequence length="254" mass="29286">MLTNCDNFRDMGGIKTHDGHVLKEKKIIRSGKLSNLNDDDVVFLEKYGLKHDVDFRSMSERKNEPDRIPASVRYHFAPVFPVDETRSGNDKWESRRNYYVDEQAAFKDMLDAYNDIVLQDCAKKAYREFFDVLLANDKDDESVLFHCSAGKDRTGMGAFYLLTVLGVDETVIRADYLASNKYLRGQQKKEEVRALQKGEIFAKNIFNLGSVSEHYLDCALGTMTREYGSIGEYLEKELKLSANEQEDLRKIYLK</sequence>
<dbReference type="PANTHER" id="PTHR31126:SF1">
    <property type="entry name" value="TYROSINE SPECIFIC PROTEIN PHOSPHATASES DOMAIN-CONTAINING PROTEIN"/>
    <property type="match status" value="1"/>
</dbReference>
<dbReference type="Gene3D" id="3.90.190.10">
    <property type="entry name" value="Protein tyrosine phosphatase superfamily"/>
    <property type="match status" value="1"/>
</dbReference>